<dbReference type="Proteomes" id="UP001154282">
    <property type="component" value="Unassembled WGS sequence"/>
</dbReference>
<organism evidence="1 2">
    <name type="scientific">Linum tenue</name>
    <dbReference type="NCBI Taxonomy" id="586396"/>
    <lineage>
        <taxon>Eukaryota</taxon>
        <taxon>Viridiplantae</taxon>
        <taxon>Streptophyta</taxon>
        <taxon>Embryophyta</taxon>
        <taxon>Tracheophyta</taxon>
        <taxon>Spermatophyta</taxon>
        <taxon>Magnoliopsida</taxon>
        <taxon>eudicotyledons</taxon>
        <taxon>Gunneridae</taxon>
        <taxon>Pentapetalae</taxon>
        <taxon>rosids</taxon>
        <taxon>fabids</taxon>
        <taxon>Malpighiales</taxon>
        <taxon>Linaceae</taxon>
        <taxon>Linum</taxon>
    </lineage>
</organism>
<gene>
    <name evidence="1" type="ORF">LITE_LOCUS18714</name>
</gene>
<evidence type="ECO:0000313" key="2">
    <source>
        <dbReference type="Proteomes" id="UP001154282"/>
    </source>
</evidence>
<reference evidence="1" key="1">
    <citation type="submission" date="2022-08" db="EMBL/GenBank/DDBJ databases">
        <authorList>
            <person name="Gutierrez-Valencia J."/>
        </authorList>
    </citation>
    <scope>NUCLEOTIDE SEQUENCE</scope>
</reference>
<evidence type="ECO:0000313" key="1">
    <source>
        <dbReference type="EMBL" id="CAI0421355.1"/>
    </source>
</evidence>
<dbReference type="EMBL" id="CAMGYJ010000005">
    <property type="protein sequence ID" value="CAI0421355.1"/>
    <property type="molecule type" value="Genomic_DNA"/>
</dbReference>
<protein>
    <submittedName>
        <fullName evidence="1">Uncharacterized protein</fullName>
    </submittedName>
</protein>
<dbReference type="InterPro" id="IPR029058">
    <property type="entry name" value="AB_hydrolase_fold"/>
</dbReference>
<dbReference type="Gene3D" id="3.40.50.1820">
    <property type="entry name" value="alpha/beta hydrolase"/>
    <property type="match status" value="1"/>
</dbReference>
<proteinExistence type="predicted"/>
<dbReference type="AlphaFoldDB" id="A0AAV0KGG8"/>
<name>A0AAV0KGG8_9ROSI</name>
<sequence length="67" mass="7140">MHVASIGAGPRAILSIHGFPELWYTWRHELLSLSSRGYRCGPPGLRRHRLPCAGGPGDPVVGVLGGP</sequence>
<keyword evidence="2" id="KW-1185">Reference proteome</keyword>
<dbReference type="SUPFAM" id="SSF53474">
    <property type="entry name" value="alpha/beta-Hydrolases"/>
    <property type="match status" value="1"/>
</dbReference>
<comment type="caution">
    <text evidence="1">The sequence shown here is derived from an EMBL/GenBank/DDBJ whole genome shotgun (WGS) entry which is preliminary data.</text>
</comment>
<accession>A0AAV0KGG8</accession>